<dbReference type="InterPro" id="IPR050189">
    <property type="entry name" value="MFS_Efflux_Transporters"/>
</dbReference>
<keyword evidence="3 6" id="KW-0812">Transmembrane</keyword>
<evidence type="ECO:0000256" key="3">
    <source>
        <dbReference type="ARBA" id="ARBA00022692"/>
    </source>
</evidence>
<keyword evidence="5 6" id="KW-0472">Membrane</keyword>
<name>A0AAE9H6R2_ALCFA</name>
<dbReference type="PANTHER" id="PTHR43124">
    <property type="entry name" value="PURINE EFFLUX PUMP PBUE"/>
    <property type="match status" value="1"/>
</dbReference>
<dbReference type="EMBL" id="CP095873">
    <property type="protein sequence ID" value="UPL21400.1"/>
    <property type="molecule type" value="Genomic_DNA"/>
</dbReference>
<feature type="transmembrane region" description="Helical" evidence="6">
    <location>
        <begin position="58"/>
        <end position="81"/>
    </location>
</feature>
<evidence type="ECO:0000313" key="8">
    <source>
        <dbReference type="EMBL" id="UPL21400.1"/>
    </source>
</evidence>
<organism evidence="8 9">
    <name type="scientific">Alcaligenes faecalis</name>
    <dbReference type="NCBI Taxonomy" id="511"/>
    <lineage>
        <taxon>Bacteria</taxon>
        <taxon>Pseudomonadati</taxon>
        <taxon>Pseudomonadota</taxon>
        <taxon>Betaproteobacteria</taxon>
        <taxon>Burkholderiales</taxon>
        <taxon>Alcaligenaceae</taxon>
        <taxon>Alcaligenes</taxon>
    </lineage>
</organism>
<dbReference type="Gene3D" id="1.20.1250.20">
    <property type="entry name" value="MFS general substrate transporter like domains"/>
    <property type="match status" value="1"/>
</dbReference>
<dbReference type="CDD" id="cd17324">
    <property type="entry name" value="MFS_NepI_like"/>
    <property type="match status" value="1"/>
</dbReference>
<dbReference type="SUPFAM" id="SSF103473">
    <property type="entry name" value="MFS general substrate transporter"/>
    <property type="match status" value="1"/>
</dbReference>
<evidence type="ECO:0000313" key="9">
    <source>
        <dbReference type="Proteomes" id="UP000830925"/>
    </source>
</evidence>
<dbReference type="RefSeq" id="WP_247966195.1">
    <property type="nucleotide sequence ID" value="NZ_CP095873.1"/>
</dbReference>
<feature type="transmembrane region" description="Helical" evidence="6">
    <location>
        <begin position="178"/>
        <end position="198"/>
    </location>
</feature>
<keyword evidence="2" id="KW-1003">Cell membrane</keyword>
<sequence>MSIQEKSDAAVTPATQAKGLPVWKLLAFTMAGFLTIMTETMPAGLLPQIGQGLGVSEALAGQLVTLYALGSVLAAIPVIAITRGWNRRPLFLMAIGGLLVFNSITALSSHYGLTLAARFVAGMAAGVVWGLLAGYARRLVPPHLQGRALAVAGVGQPIALAIGVPLGTWLGTLFDWRGVFWIMSVLALVLFAWVRLVVPDFVGQSEKQRLPILRIVALPGIRPVLLALFFWILAHNILYTYIAPFLTSVGLGARVDAVLLLFGVASIVGIWVTGLRVDRWLRMLTLLSLAMFAVAALLLGLSKGSSLMVLVGVAAWGLTFGGAPTLLQTALADTAGEAADVAQSMLVTVFNLAVAGGGMAGGVLLERLGPTSLPWALVALALLALLVVWSASVHGFRPGHRLAAACSAS</sequence>
<feature type="transmembrane region" description="Helical" evidence="6">
    <location>
        <begin position="21"/>
        <end position="38"/>
    </location>
</feature>
<feature type="domain" description="Major facilitator superfamily (MFS) profile" evidence="7">
    <location>
        <begin position="24"/>
        <end position="396"/>
    </location>
</feature>
<feature type="transmembrane region" description="Helical" evidence="6">
    <location>
        <begin position="253"/>
        <end position="273"/>
    </location>
</feature>
<evidence type="ECO:0000256" key="4">
    <source>
        <dbReference type="ARBA" id="ARBA00022989"/>
    </source>
</evidence>
<accession>A0AAE9H6R2</accession>
<feature type="transmembrane region" description="Helical" evidence="6">
    <location>
        <begin position="371"/>
        <end position="391"/>
    </location>
</feature>
<keyword evidence="4 6" id="KW-1133">Transmembrane helix</keyword>
<feature type="transmembrane region" description="Helical" evidence="6">
    <location>
        <begin position="307"/>
        <end position="332"/>
    </location>
</feature>
<dbReference type="Pfam" id="PF07690">
    <property type="entry name" value="MFS_1"/>
    <property type="match status" value="1"/>
</dbReference>
<dbReference type="PANTHER" id="PTHR43124:SF3">
    <property type="entry name" value="CHLORAMPHENICOL EFFLUX PUMP RV0191"/>
    <property type="match status" value="1"/>
</dbReference>
<evidence type="ECO:0000259" key="7">
    <source>
        <dbReference type="PROSITE" id="PS50850"/>
    </source>
</evidence>
<gene>
    <name evidence="8" type="ORF">MXF72_18780</name>
</gene>
<dbReference type="GO" id="GO:0022857">
    <property type="term" value="F:transmembrane transporter activity"/>
    <property type="evidence" value="ECO:0007669"/>
    <property type="project" value="InterPro"/>
</dbReference>
<feature type="transmembrane region" description="Helical" evidence="6">
    <location>
        <begin position="280"/>
        <end position="301"/>
    </location>
</feature>
<dbReference type="InterPro" id="IPR011701">
    <property type="entry name" value="MFS"/>
</dbReference>
<dbReference type="PROSITE" id="PS50850">
    <property type="entry name" value="MFS"/>
    <property type="match status" value="1"/>
</dbReference>
<feature type="transmembrane region" description="Helical" evidence="6">
    <location>
        <begin position="115"/>
        <end position="136"/>
    </location>
</feature>
<dbReference type="Proteomes" id="UP000830925">
    <property type="component" value="Chromosome"/>
</dbReference>
<evidence type="ECO:0000256" key="1">
    <source>
        <dbReference type="ARBA" id="ARBA00004651"/>
    </source>
</evidence>
<protein>
    <submittedName>
        <fullName evidence="8">MFS transporter</fullName>
    </submittedName>
</protein>
<feature type="transmembrane region" description="Helical" evidence="6">
    <location>
        <begin position="210"/>
        <end position="233"/>
    </location>
</feature>
<dbReference type="AlphaFoldDB" id="A0AAE9H6R2"/>
<comment type="subcellular location">
    <subcellularLocation>
        <location evidence="1">Cell membrane</location>
        <topology evidence="1">Multi-pass membrane protein</topology>
    </subcellularLocation>
</comment>
<evidence type="ECO:0000256" key="2">
    <source>
        <dbReference type="ARBA" id="ARBA00022475"/>
    </source>
</evidence>
<feature type="transmembrane region" description="Helical" evidence="6">
    <location>
        <begin position="148"/>
        <end position="172"/>
    </location>
</feature>
<evidence type="ECO:0000256" key="6">
    <source>
        <dbReference type="SAM" id="Phobius"/>
    </source>
</evidence>
<dbReference type="InterPro" id="IPR020846">
    <property type="entry name" value="MFS_dom"/>
</dbReference>
<feature type="transmembrane region" description="Helical" evidence="6">
    <location>
        <begin position="90"/>
        <end position="109"/>
    </location>
</feature>
<proteinExistence type="predicted"/>
<dbReference type="InterPro" id="IPR036259">
    <property type="entry name" value="MFS_trans_sf"/>
</dbReference>
<evidence type="ECO:0000256" key="5">
    <source>
        <dbReference type="ARBA" id="ARBA00023136"/>
    </source>
</evidence>
<reference evidence="8" key="1">
    <citation type="submission" date="2022-04" db="EMBL/GenBank/DDBJ databases">
        <title>Genomic mining of Alcaligenes faecalis D334 producing ectoin and derivatives.</title>
        <authorList>
            <person name="Doan V.T."/>
            <person name="Quach N.T."/>
            <person name="Vu T.-H.-N."/>
            <person name="Phi Q.-T."/>
        </authorList>
    </citation>
    <scope>NUCLEOTIDE SEQUENCE</scope>
    <source>
        <strain evidence="8">D334</strain>
    </source>
</reference>
<feature type="transmembrane region" description="Helical" evidence="6">
    <location>
        <begin position="344"/>
        <end position="365"/>
    </location>
</feature>
<dbReference type="GO" id="GO:0005886">
    <property type="term" value="C:plasma membrane"/>
    <property type="evidence" value="ECO:0007669"/>
    <property type="project" value="UniProtKB-SubCell"/>
</dbReference>